<reference evidence="11" key="1">
    <citation type="journal article" date="2019" name="Int. J. Syst. Evol. Microbiol.">
        <title>The Global Catalogue of Microorganisms (GCM) 10K type strain sequencing project: providing services to taxonomists for standard genome sequencing and annotation.</title>
        <authorList>
            <consortium name="The Broad Institute Genomics Platform"/>
            <consortium name="The Broad Institute Genome Sequencing Center for Infectious Disease"/>
            <person name="Wu L."/>
            <person name="Ma J."/>
        </authorList>
    </citation>
    <scope>NUCLEOTIDE SEQUENCE [LARGE SCALE GENOMIC DNA]</scope>
    <source>
        <strain evidence="11">CCUG 63563</strain>
    </source>
</reference>
<feature type="transmembrane region" description="Helical" evidence="9">
    <location>
        <begin position="18"/>
        <end position="37"/>
    </location>
</feature>
<organism evidence="10 11">
    <name type="scientific">Savagea faecisuis</name>
    <dbReference type="NCBI Taxonomy" id="1274803"/>
    <lineage>
        <taxon>Bacteria</taxon>
        <taxon>Bacillati</taxon>
        <taxon>Bacillota</taxon>
        <taxon>Bacilli</taxon>
        <taxon>Bacillales</taxon>
        <taxon>Caryophanaceae</taxon>
        <taxon>Savagea</taxon>
    </lineage>
</organism>
<evidence type="ECO:0000256" key="6">
    <source>
        <dbReference type="ARBA" id="ARBA00022989"/>
    </source>
</evidence>
<dbReference type="PANTHER" id="PTHR43337">
    <property type="entry name" value="XANTHINE/URACIL PERMEASE C887.17-RELATED"/>
    <property type="match status" value="1"/>
</dbReference>
<dbReference type="Proteomes" id="UP001596976">
    <property type="component" value="Unassembled WGS sequence"/>
</dbReference>
<comment type="caution">
    <text evidence="10">The sequence shown here is derived from an EMBL/GenBank/DDBJ whole genome shotgun (WGS) entry which is preliminary data.</text>
</comment>
<keyword evidence="3 8" id="KW-0813">Transport</keyword>
<feature type="transmembrane region" description="Helical" evidence="9">
    <location>
        <begin position="139"/>
        <end position="156"/>
    </location>
</feature>
<accession>A0ABW3GYX7</accession>
<dbReference type="EMBL" id="JBHTJF010000040">
    <property type="protein sequence ID" value="MFD0944431.1"/>
    <property type="molecule type" value="Genomic_DNA"/>
</dbReference>
<comment type="subcellular location">
    <subcellularLocation>
        <location evidence="1 8">Cell membrane</location>
        <topology evidence="1 8">Multi-pass membrane protein</topology>
    </subcellularLocation>
</comment>
<evidence type="ECO:0000256" key="9">
    <source>
        <dbReference type="SAM" id="Phobius"/>
    </source>
</evidence>
<dbReference type="PANTHER" id="PTHR43337:SF11">
    <property type="entry name" value="GUANINE_HYPOXANTHINE PERMEASE PBUG"/>
    <property type="match status" value="1"/>
</dbReference>
<feature type="transmembrane region" description="Helical" evidence="9">
    <location>
        <begin position="330"/>
        <end position="351"/>
    </location>
</feature>
<evidence type="ECO:0000313" key="11">
    <source>
        <dbReference type="Proteomes" id="UP001596976"/>
    </source>
</evidence>
<evidence type="ECO:0000256" key="7">
    <source>
        <dbReference type="ARBA" id="ARBA00023136"/>
    </source>
</evidence>
<sequence>MKNYFEFEKLGTNYRREIIGGLTTFLAMAYILAVNPGMLSLEGVPDIPDAMRMDKGAVFTATALAAAIGSILMGLLARYPIGLAPGMGLNAFFAFSVVLGLGIPWQTALTGVLFSGIIFIILSLTGLREFIINSIPEQLKLAVGAGIGLFITFLGLQNANIIVGNPNTLVELGDLTSAPVLLAIFGLVISVIMMVRKINGAIFYGMIITMIVGIATSVIAKPTAIVSKVPDISPTFGAAFEPIMNDPASLMTTSFVVVVITFLFVDFFDTAGTLVAVATQAGLMKGDKLPRAGKALLSDSVATVSGAILGTSTTTSFVESTAGVAAGARTGFASIVTGLLFILALFFSPILMAVTPEVTAPALIIVGALMVKTLGDVKWNEFEIAVPAFLTMIAMPLTYSIATGIAIGFVFYPITMMMAGRRKEIHPIMYVLFILFIAYFAFLTD</sequence>
<gene>
    <name evidence="10" type="ORF">ACFQ0V_11820</name>
</gene>
<feature type="transmembrane region" description="Helical" evidence="9">
    <location>
        <begin position="109"/>
        <end position="127"/>
    </location>
</feature>
<evidence type="ECO:0000256" key="1">
    <source>
        <dbReference type="ARBA" id="ARBA00004651"/>
    </source>
</evidence>
<dbReference type="InterPro" id="IPR045018">
    <property type="entry name" value="Azg-like"/>
</dbReference>
<feature type="transmembrane region" description="Helical" evidence="9">
    <location>
        <begin position="176"/>
        <end position="195"/>
    </location>
</feature>
<evidence type="ECO:0000256" key="8">
    <source>
        <dbReference type="PIRNR" id="PIRNR005353"/>
    </source>
</evidence>
<keyword evidence="5 8" id="KW-0812">Transmembrane</keyword>
<protein>
    <submittedName>
        <fullName evidence="10">NCS2 family permease</fullName>
    </submittedName>
</protein>
<keyword evidence="11" id="KW-1185">Reference proteome</keyword>
<evidence type="ECO:0000256" key="5">
    <source>
        <dbReference type="ARBA" id="ARBA00022692"/>
    </source>
</evidence>
<proteinExistence type="inferred from homology"/>
<feature type="transmembrane region" description="Helical" evidence="9">
    <location>
        <begin position="57"/>
        <end position="76"/>
    </location>
</feature>
<comment type="similarity">
    <text evidence="2 8">Belongs to the nucleobase:cation symporter-2 (NCS2) (TC 2.A.40) family. Azg-like subfamily.</text>
</comment>
<dbReference type="Pfam" id="PF00860">
    <property type="entry name" value="Xan_ur_permease"/>
    <property type="match status" value="1"/>
</dbReference>
<feature type="transmembrane region" description="Helical" evidence="9">
    <location>
        <begin position="255"/>
        <end position="283"/>
    </location>
</feature>
<keyword evidence="7 8" id="KW-0472">Membrane</keyword>
<evidence type="ECO:0000256" key="2">
    <source>
        <dbReference type="ARBA" id="ARBA00005697"/>
    </source>
</evidence>
<evidence type="ECO:0000256" key="4">
    <source>
        <dbReference type="ARBA" id="ARBA00022475"/>
    </source>
</evidence>
<feature type="transmembrane region" description="Helical" evidence="9">
    <location>
        <begin position="424"/>
        <end position="442"/>
    </location>
</feature>
<dbReference type="InterPro" id="IPR026033">
    <property type="entry name" value="Azg-like_bact_archaea"/>
</dbReference>
<feature type="transmembrane region" description="Helical" evidence="9">
    <location>
        <begin position="387"/>
        <end position="412"/>
    </location>
</feature>
<dbReference type="RefSeq" id="WP_381013821.1">
    <property type="nucleotide sequence ID" value="NZ_JBHTJF010000040.1"/>
</dbReference>
<evidence type="ECO:0000256" key="3">
    <source>
        <dbReference type="ARBA" id="ARBA00022448"/>
    </source>
</evidence>
<dbReference type="InterPro" id="IPR006043">
    <property type="entry name" value="NCS2"/>
</dbReference>
<feature type="transmembrane region" description="Helical" evidence="9">
    <location>
        <begin position="202"/>
        <end position="220"/>
    </location>
</feature>
<keyword evidence="6 8" id="KW-1133">Transmembrane helix</keyword>
<dbReference type="PIRSF" id="PIRSF005353">
    <property type="entry name" value="PbuG"/>
    <property type="match status" value="1"/>
</dbReference>
<evidence type="ECO:0000313" key="10">
    <source>
        <dbReference type="EMBL" id="MFD0944431.1"/>
    </source>
</evidence>
<feature type="transmembrane region" description="Helical" evidence="9">
    <location>
        <begin position="83"/>
        <end position="103"/>
    </location>
</feature>
<name>A0ABW3GYX7_9BACL</name>
<keyword evidence="4 8" id="KW-1003">Cell membrane</keyword>